<reference evidence="2" key="1">
    <citation type="submission" date="2020-09" db="EMBL/GenBank/DDBJ databases">
        <title>Complete genome sequence of Pseudomonas taiwanensis CC, a plant growth-promoting and biotite-weathering strain.</title>
        <authorList>
            <person name="Cheng C."/>
        </authorList>
    </citation>
    <scope>NUCLEOTIDE SEQUENCE [LARGE SCALE GENOMIC DNA]</scope>
    <source>
        <strain evidence="2">WRS8</strain>
    </source>
</reference>
<dbReference type="InterPro" id="IPR000073">
    <property type="entry name" value="AB_hydrolase_1"/>
</dbReference>
<dbReference type="GO" id="GO:0046464">
    <property type="term" value="P:acylglycerol catabolic process"/>
    <property type="evidence" value="ECO:0007669"/>
    <property type="project" value="TreeGrafter"/>
</dbReference>
<dbReference type="SUPFAM" id="SSF53474">
    <property type="entry name" value="alpha/beta-Hydrolases"/>
    <property type="match status" value="1"/>
</dbReference>
<organism evidence="2 3">
    <name type="scientific">Pseudomonas taiwanensis</name>
    <dbReference type="NCBI Taxonomy" id="470150"/>
    <lineage>
        <taxon>Bacteria</taxon>
        <taxon>Pseudomonadati</taxon>
        <taxon>Pseudomonadota</taxon>
        <taxon>Gammaproteobacteria</taxon>
        <taxon>Pseudomonadales</taxon>
        <taxon>Pseudomonadaceae</taxon>
        <taxon>Pseudomonas</taxon>
    </lineage>
</organism>
<dbReference type="PANTHER" id="PTHR43798">
    <property type="entry name" value="MONOACYLGLYCEROL LIPASE"/>
    <property type="match status" value="1"/>
</dbReference>
<dbReference type="Proteomes" id="UP000593847">
    <property type="component" value="Chromosome"/>
</dbReference>
<name>A0A7L9GAW6_9PSED</name>
<gene>
    <name evidence="2" type="ORF">ICN73_16890</name>
</gene>
<dbReference type="EMBL" id="CP062699">
    <property type="protein sequence ID" value="QOJ89541.1"/>
    <property type="molecule type" value="Genomic_DNA"/>
</dbReference>
<dbReference type="GO" id="GO:0047372">
    <property type="term" value="F:monoacylglycerol lipase activity"/>
    <property type="evidence" value="ECO:0007669"/>
    <property type="project" value="TreeGrafter"/>
</dbReference>
<dbReference type="KEGG" id="ptai:ICN73_16890"/>
<sequence length="258" mass="28641">MSLLETVHQFGHGPHKVIVVHGWMAGAALFDPLHGWLDPERFTYAFMDCRGYGARREAPGPFTVEQIARDMLDLADLLDWSHFSVVGHSMAGMAAQWLQAHAAERLVSVVLLASVPASGATLSPERRALLGDALHEPLARQLLISTNVGHCQDEEWLRGMLQLSLRTTWVEAMSRYLESWSGDDFAEAVKGVRVPTLVLVGERDPGCTVASMNDTLMRWLPTARLEILPAVGHYPMREAPAELARVIETWLLARAERC</sequence>
<keyword evidence="2" id="KW-0378">Hydrolase</keyword>
<proteinExistence type="predicted"/>
<dbReference type="Pfam" id="PF12697">
    <property type="entry name" value="Abhydrolase_6"/>
    <property type="match status" value="1"/>
</dbReference>
<evidence type="ECO:0000313" key="2">
    <source>
        <dbReference type="EMBL" id="QOJ89541.1"/>
    </source>
</evidence>
<dbReference type="GO" id="GO:0016020">
    <property type="term" value="C:membrane"/>
    <property type="evidence" value="ECO:0007669"/>
    <property type="project" value="TreeGrafter"/>
</dbReference>
<dbReference type="AlphaFoldDB" id="A0A7L9GAW6"/>
<evidence type="ECO:0000259" key="1">
    <source>
        <dbReference type="Pfam" id="PF12697"/>
    </source>
</evidence>
<dbReference type="Gene3D" id="3.40.50.1820">
    <property type="entry name" value="alpha/beta hydrolase"/>
    <property type="match status" value="1"/>
</dbReference>
<evidence type="ECO:0000313" key="3">
    <source>
        <dbReference type="Proteomes" id="UP000593847"/>
    </source>
</evidence>
<dbReference type="PANTHER" id="PTHR43798:SF5">
    <property type="entry name" value="MONOACYLGLYCEROL LIPASE ABHD6"/>
    <property type="match status" value="1"/>
</dbReference>
<dbReference type="InterPro" id="IPR050266">
    <property type="entry name" value="AB_hydrolase_sf"/>
</dbReference>
<feature type="domain" description="AB hydrolase-1" evidence="1">
    <location>
        <begin position="17"/>
        <end position="245"/>
    </location>
</feature>
<dbReference type="InterPro" id="IPR029058">
    <property type="entry name" value="AB_hydrolase_fold"/>
</dbReference>
<accession>A0A7L9GAW6</accession>
<protein>
    <submittedName>
        <fullName evidence="2">Alpha/beta hydrolase</fullName>
    </submittedName>
</protein>
<keyword evidence="3" id="KW-1185">Reference proteome</keyword>
<dbReference type="RefSeq" id="WP_192907336.1">
    <property type="nucleotide sequence ID" value="NZ_CP062699.1"/>
</dbReference>